<name>A0A7X0P1A5_9ACTN</name>
<feature type="domain" description="HTH cro/C1-type" evidence="1">
    <location>
        <begin position="8"/>
        <end position="62"/>
    </location>
</feature>
<dbReference type="AlphaFoldDB" id="A0A7X0P1A5"/>
<sequence length="435" mass="47942">MAAKRRRLAERRKALGYSQEFFADQLGIDRTTAGRWELGKTEPCPYIRPKMCDLLKVTPDELDDLLALREEHPQASVATSTPVVIGRVVTEAPLTGEGDDMYRRELLRLLSIAGTLMVLPQPANADVQEWVGPSDEADDVEQHVLLSGHLWQVFALSKSKRLVYPLVHDQLKLLVKHLDQAHSARARQQLCVVACDLFQLAGEICFDSNRYTDAAYCYTMAVSAGREARCYDRWACALTRQAFVNLYEHEYPQATAVLSAAARIAQRGDSRLSTRHWVAAVHAEAHAGHGDQAACERALAVADEVLDLADPASPGGWLRFDGSRLADQRGTCYLTLGRADAAEASLLAALDQATSLRRRGSLLTDLAALGLQRRDLDQFLHFAGDAVDLAEQTQSAGYVGRKLHGIQQQLQPLLSDSRVVQLNDRIAHLSAPAPH</sequence>
<accession>A0A7X0P1A5</accession>
<evidence type="ECO:0000313" key="2">
    <source>
        <dbReference type="EMBL" id="MBB6553342.1"/>
    </source>
</evidence>
<gene>
    <name evidence="2" type="ORF">HD593_008137</name>
</gene>
<dbReference type="InterPro" id="IPR001387">
    <property type="entry name" value="Cro/C1-type_HTH"/>
</dbReference>
<comment type="caution">
    <text evidence="2">The sequence shown here is derived from an EMBL/GenBank/DDBJ whole genome shotgun (WGS) entry which is preliminary data.</text>
</comment>
<dbReference type="SUPFAM" id="SSF48452">
    <property type="entry name" value="TPR-like"/>
    <property type="match status" value="1"/>
</dbReference>
<protein>
    <submittedName>
        <fullName evidence="2">Transcriptional regulator with XRE-family HTH domain</fullName>
    </submittedName>
</protein>
<evidence type="ECO:0000259" key="1">
    <source>
        <dbReference type="PROSITE" id="PS50943"/>
    </source>
</evidence>
<dbReference type="Gene3D" id="1.10.260.40">
    <property type="entry name" value="lambda repressor-like DNA-binding domains"/>
    <property type="match status" value="1"/>
</dbReference>
<dbReference type="EMBL" id="JACHMI010000001">
    <property type="protein sequence ID" value="MBB6553342.1"/>
    <property type="molecule type" value="Genomic_DNA"/>
</dbReference>
<dbReference type="Proteomes" id="UP000565579">
    <property type="component" value="Unassembled WGS sequence"/>
</dbReference>
<dbReference type="GO" id="GO:0003677">
    <property type="term" value="F:DNA binding"/>
    <property type="evidence" value="ECO:0007669"/>
    <property type="project" value="InterPro"/>
</dbReference>
<dbReference type="Gene3D" id="1.25.40.10">
    <property type="entry name" value="Tetratricopeptide repeat domain"/>
    <property type="match status" value="1"/>
</dbReference>
<dbReference type="CDD" id="cd00093">
    <property type="entry name" value="HTH_XRE"/>
    <property type="match status" value="1"/>
</dbReference>
<dbReference type="RefSeq" id="WP_246546967.1">
    <property type="nucleotide sequence ID" value="NZ_JACHMI010000001.1"/>
</dbReference>
<dbReference type="PROSITE" id="PS50943">
    <property type="entry name" value="HTH_CROC1"/>
    <property type="match status" value="1"/>
</dbReference>
<evidence type="ECO:0000313" key="3">
    <source>
        <dbReference type="Proteomes" id="UP000565579"/>
    </source>
</evidence>
<dbReference type="InterPro" id="IPR011990">
    <property type="entry name" value="TPR-like_helical_dom_sf"/>
</dbReference>
<keyword evidence="3" id="KW-1185">Reference proteome</keyword>
<organism evidence="2 3">
    <name type="scientific">Nonomuraea rubra</name>
    <dbReference type="NCBI Taxonomy" id="46180"/>
    <lineage>
        <taxon>Bacteria</taxon>
        <taxon>Bacillati</taxon>
        <taxon>Actinomycetota</taxon>
        <taxon>Actinomycetes</taxon>
        <taxon>Streptosporangiales</taxon>
        <taxon>Streptosporangiaceae</taxon>
        <taxon>Nonomuraea</taxon>
    </lineage>
</organism>
<dbReference type="InterPro" id="IPR010982">
    <property type="entry name" value="Lambda_DNA-bd_dom_sf"/>
</dbReference>
<proteinExistence type="predicted"/>
<reference evidence="2 3" key="1">
    <citation type="submission" date="2020-08" db="EMBL/GenBank/DDBJ databases">
        <title>Sequencing the genomes of 1000 actinobacteria strains.</title>
        <authorList>
            <person name="Klenk H.-P."/>
        </authorList>
    </citation>
    <scope>NUCLEOTIDE SEQUENCE [LARGE SCALE GENOMIC DNA]</scope>
    <source>
        <strain evidence="2 3">DSM 43768</strain>
    </source>
</reference>
<dbReference type="SUPFAM" id="SSF47413">
    <property type="entry name" value="lambda repressor-like DNA-binding domains"/>
    <property type="match status" value="1"/>
</dbReference>
<dbReference type="Pfam" id="PF01381">
    <property type="entry name" value="HTH_3"/>
    <property type="match status" value="1"/>
</dbReference>
<dbReference type="SMART" id="SM00530">
    <property type="entry name" value="HTH_XRE"/>
    <property type="match status" value="1"/>
</dbReference>